<dbReference type="EMBL" id="VLTN01000027">
    <property type="protein sequence ID" value="KAA0151433.1"/>
    <property type="molecule type" value="Genomic_DNA"/>
</dbReference>
<dbReference type="InterPro" id="IPR001680">
    <property type="entry name" value="WD40_rpt"/>
</dbReference>
<evidence type="ECO:0000256" key="3">
    <source>
        <dbReference type="ARBA" id="ARBA00025740"/>
    </source>
</evidence>
<reference evidence="5" key="2">
    <citation type="submission" date="2021-01" db="EMBL/GenBank/DDBJ databases">
        <authorList>
            <person name="Corre E."/>
            <person name="Pelletier E."/>
            <person name="Niang G."/>
            <person name="Scheremetjew M."/>
            <person name="Finn R."/>
            <person name="Kale V."/>
            <person name="Holt S."/>
            <person name="Cochrane G."/>
            <person name="Meng A."/>
            <person name="Brown T."/>
            <person name="Cohen L."/>
        </authorList>
    </citation>
    <scope>NUCLEOTIDE SEQUENCE</scope>
    <source>
        <strain evidence="5">E4-10</strain>
    </source>
</reference>
<dbReference type="SUPFAM" id="SSF50978">
    <property type="entry name" value="WD40 repeat-like"/>
    <property type="match status" value="1"/>
</dbReference>
<evidence type="ECO:0000313" key="5">
    <source>
        <dbReference type="EMBL" id="CAD8559108.1"/>
    </source>
</evidence>
<comment type="similarity">
    <text evidence="3">Belongs to the WD repeat PROPPIN family.</text>
</comment>
<evidence type="ECO:0000256" key="2">
    <source>
        <dbReference type="ARBA" id="ARBA00022737"/>
    </source>
</evidence>
<dbReference type="EMBL" id="VLTO01000029">
    <property type="protein sequence ID" value="KAA0173798.1"/>
    <property type="molecule type" value="Genomic_DNA"/>
</dbReference>
<evidence type="ECO:0000313" key="9">
    <source>
        <dbReference type="EMBL" id="KAA0173798.1"/>
    </source>
</evidence>
<evidence type="ECO:0000313" key="8">
    <source>
        <dbReference type="EMBL" id="KAA0165346.1"/>
    </source>
</evidence>
<evidence type="ECO:0000256" key="1">
    <source>
        <dbReference type="ARBA" id="ARBA00022574"/>
    </source>
</evidence>
<organism evidence="7 12">
    <name type="scientific">Cafeteria roenbergensis</name>
    <name type="common">Marine flagellate</name>
    <dbReference type="NCBI Taxonomy" id="33653"/>
    <lineage>
        <taxon>Eukaryota</taxon>
        <taxon>Sar</taxon>
        <taxon>Stramenopiles</taxon>
        <taxon>Bigyra</taxon>
        <taxon>Opalozoa</taxon>
        <taxon>Bicosoecida</taxon>
        <taxon>Cafeteriaceae</taxon>
        <taxon>Cafeteria</taxon>
    </lineage>
</organism>
<keyword evidence="1" id="KW-0853">WD repeat</keyword>
<dbReference type="AlphaFoldDB" id="A0A5A8DCJ3"/>
<evidence type="ECO:0000313" key="12">
    <source>
        <dbReference type="Proteomes" id="UP000324907"/>
    </source>
</evidence>
<dbReference type="Pfam" id="PF21032">
    <property type="entry name" value="PROPPIN"/>
    <property type="match status" value="1"/>
</dbReference>
<evidence type="ECO:0000313" key="6">
    <source>
        <dbReference type="EMBL" id="KAA0151433.1"/>
    </source>
</evidence>
<dbReference type="InterPro" id="IPR048720">
    <property type="entry name" value="PROPPIN"/>
</dbReference>
<feature type="compositionally biased region" description="Low complexity" evidence="4">
    <location>
        <begin position="360"/>
        <end position="369"/>
    </location>
</feature>
<evidence type="ECO:0000313" key="10">
    <source>
        <dbReference type="Proteomes" id="UP000322899"/>
    </source>
</evidence>
<dbReference type="EMBL" id="VLTM01000013">
    <property type="protein sequence ID" value="KAA0165346.1"/>
    <property type="molecule type" value="Genomic_DNA"/>
</dbReference>
<dbReference type="EMBL" id="HBET01005264">
    <property type="protein sequence ID" value="CAD8559108.1"/>
    <property type="molecule type" value="Transcribed_RNA"/>
</dbReference>
<dbReference type="SMART" id="SM00320">
    <property type="entry name" value="WD40"/>
    <property type="match status" value="2"/>
</dbReference>
<dbReference type="Proteomes" id="UP000324907">
    <property type="component" value="Unassembled WGS sequence"/>
</dbReference>
<evidence type="ECO:0000256" key="4">
    <source>
        <dbReference type="SAM" id="MobiDB-lite"/>
    </source>
</evidence>
<dbReference type="Gene3D" id="2.130.10.10">
    <property type="entry name" value="YVTN repeat-like/Quinoprotein amine dehydrogenase"/>
    <property type="match status" value="1"/>
</dbReference>
<accession>A0A5A8DCJ3</accession>
<evidence type="ECO:0008006" key="14">
    <source>
        <dbReference type="Google" id="ProtNLM"/>
    </source>
</evidence>
<dbReference type="Proteomes" id="UP000323011">
    <property type="component" value="Unassembled WGS sequence"/>
</dbReference>
<dbReference type="PANTHER" id="PTHR11227">
    <property type="entry name" value="WD-REPEAT PROTEIN INTERACTING WITH PHOSPHOINOSIDES WIPI -RELATED"/>
    <property type="match status" value="1"/>
</dbReference>
<proteinExistence type="inferred from homology"/>
<keyword evidence="11" id="KW-1185">Reference proteome</keyword>
<feature type="compositionally biased region" description="Low complexity" evidence="4">
    <location>
        <begin position="298"/>
        <end position="309"/>
    </location>
</feature>
<dbReference type="InterPro" id="IPR036322">
    <property type="entry name" value="WD40_repeat_dom_sf"/>
</dbReference>
<dbReference type="InterPro" id="IPR015943">
    <property type="entry name" value="WD40/YVTN_repeat-like_dom_sf"/>
</dbReference>
<dbReference type="Proteomes" id="UP000322899">
    <property type="component" value="Unassembled WGS sequence"/>
</dbReference>
<feature type="region of interest" description="Disordered" evidence="4">
    <location>
        <begin position="273"/>
        <end position="369"/>
    </location>
</feature>
<evidence type="ECO:0000313" key="13">
    <source>
        <dbReference type="Proteomes" id="UP000325113"/>
    </source>
</evidence>
<feature type="compositionally biased region" description="Low complexity" evidence="4">
    <location>
        <begin position="340"/>
        <end position="352"/>
    </location>
</feature>
<dbReference type="OrthoDB" id="1667587at2759"/>
<evidence type="ECO:0000313" key="11">
    <source>
        <dbReference type="Proteomes" id="UP000323011"/>
    </source>
</evidence>
<gene>
    <name evidence="5" type="ORF">CROE0942_LOCUS3443</name>
    <name evidence="9" type="ORF">FNF27_04755</name>
    <name evidence="7" type="ORF">FNF28_04290</name>
    <name evidence="6" type="ORF">FNF29_04641</name>
    <name evidence="8" type="ORF">FNF31_02008</name>
</gene>
<reference evidence="10 11" key="1">
    <citation type="submission" date="2019-07" db="EMBL/GenBank/DDBJ databases">
        <title>Genomes of Cafeteria roenbergensis.</title>
        <authorList>
            <person name="Fischer M.G."/>
            <person name="Hackl T."/>
            <person name="Roman M."/>
        </authorList>
    </citation>
    <scope>NUCLEOTIDE SEQUENCE [LARGE SCALE GENOMIC DNA]</scope>
    <source>
        <strain evidence="6 11">BVI</strain>
        <strain evidence="8 13">Cflag</strain>
        <strain evidence="9 10">E4-10P</strain>
        <strain evidence="7 12">RCC970-E3</strain>
    </source>
</reference>
<keyword evidence="2" id="KW-0677">Repeat</keyword>
<feature type="compositionally biased region" description="Gly residues" evidence="4">
    <location>
        <begin position="325"/>
        <end position="339"/>
    </location>
</feature>
<name>A0A5A8DCJ3_CAFRO</name>
<protein>
    <recommendedName>
        <fullName evidence="14">WD repeat domain phosphoinositide-interacting protein 3</fullName>
    </recommendedName>
</protein>
<dbReference type="EMBL" id="VLTL01000068">
    <property type="protein sequence ID" value="KAA0163302.1"/>
    <property type="molecule type" value="Genomic_DNA"/>
</dbReference>
<dbReference type="Proteomes" id="UP000325113">
    <property type="component" value="Unassembled WGS sequence"/>
</dbReference>
<evidence type="ECO:0000313" key="7">
    <source>
        <dbReference type="EMBL" id="KAA0163302.1"/>
    </source>
</evidence>
<sequence>MDLSDSTTSTTELLYVGFNQDASCFACGTRSGFRIYSCNPFKETFQRDFTHGGIGRVEMLFRCNILALVGGGESPRYPKEKVMIWDDHQNRCIGELSFRSEVRGVRLRRDRIVVVLQRKLYVYNFADLARVHAIETADNPTGLCALSAAPSHNVLACPAMQRGKVRVELYDRHETVFVNAHESDIACLQLNHTGSRLATASGKGTLVRIFNTADGSLLQELRRGTDHTTIWSIAFSPGATMLALTSEKGTCHVFKLAPQVHDSRDAAVVSGAAGDATGGAGGDARAATRSDSADDEAAAGLTSGHAAAGSGAGGSEAAGAAARGGPAGAGGAAPGGSTGVGAAASAGASSGTGADGAGRAGAEAGAAPGSSGGIGGMFTSVLPRFMVDDRSYAQFRTEAKKSICAFGAERNTVIVVTEKGSYLKASFDRGGEAERLAYAPFVKSARS</sequence>
<dbReference type="GO" id="GO:0005737">
    <property type="term" value="C:cytoplasm"/>
    <property type="evidence" value="ECO:0007669"/>
    <property type="project" value="UniProtKB-ARBA"/>
</dbReference>